<feature type="domain" description="FAD dependent oxidoreductase" evidence="10">
    <location>
        <begin position="195"/>
        <end position="568"/>
    </location>
</feature>
<evidence type="ECO:0000313" key="12">
    <source>
        <dbReference type="Proteomes" id="UP000199531"/>
    </source>
</evidence>
<dbReference type="SUPFAM" id="SSF51905">
    <property type="entry name" value="FAD/NAD(P)-binding domain"/>
    <property type="match status" value="1"/>
</dbReference>
<dbReference type="InterPro" id="IPR006076">
    <property type="entry name" value="FAD-dep_OxRdtase"/>
</dbReference>
<dbReference type="AlphaFoldDB" id="A0A1H8HWC5"/>
<evidence type="ECO:0000256" key="9">
    <source>
        <dbReference type="ARBA" id="ARBA00023268"/>
    </source>
</evidence>
<evidence type="ECO:0000256" key="1">
    <source>
        <dbReference type="ARBA" id="ARBA00022490"/>
    </source>
</evidence>
<evidence type="ECO:0000256" key="6">
    <source>
        <dbReference type="ARBA" id="ARBA00022694"/>
    </source>
</evidence>
<dbReference type="GO" id="GO:0016645">
    <property type="term" value="F:oxidoreductase activity, acting on the CH-NH group of donors"/>
    <property type="evidence" value="ECO:0007669"/>
    <property type="project" value="InterPro"/>
</dbReference>
<dbReference type="InterPro" id="IPR017610">
    <property type="entry name" value="tRNA_S-uridine_synth_MnmC_C"/>
</dbReference>
<evidence type="ECO:0000259" key="10">
    <source>
        <dbReference type="Pfam" id="PF01266"/>
    </source>
</evidence>
<name>A0A1H8HWC5_9BURK</name>
<keyword evidence="1" id="KW-0963">Cytoplasm</keyword>
<dbReference type="Gene3D" id="3.30.9.10">
    <property type="entry name" value="D-Amino Acid Oxidase, subunit A, domain 2"/>
    <property type="match status" value="1"/>
</dbReference>
<dbReference type="STRING" id="1121117.SAMN02745977_01619"/>
<dbReference type="Gene3D" id="3.50.50.60">
    <property type="entry name" value="FAD/NAD(P)-binding domain"/>
    <property type="match status" value="1"/>
</dbReference>
<dbReference type="GO" id="GO:0005737">
    <property type="term" value="C:cytoplasm"/>
    <property type="evidence" value="ECO:0007669"/>
    <property type="project" value="TreeGrafter"/>
</dbReference>
<dbReference type="InterPro" id="IPR029063">
    <property type="entry name" value="SAM-dependent_MTases_sf"/>
</dbReference>
<dbReference type="PANTHER" id="PTHR13847">
    <property type="entry name" value="SARCOSINE DEHYDROGENASE-RELATED"/>
    <property type="match status" value="1"/>
</dbReference>
<keyword evidence="8" id="KW-0560">Oxidoreductase</keyword>
<evidence type="ECO:0000256" key="8">
    <source>
        <dbReference type="ARBA" id="ARBA00023002"/>
    </source>
</evidence>
<dbReference type="EMBL" id="FOCW01000003">
    <property type="protein sequence ID" value="SEN60304.1"/>
    <property type="molecule type" value="Genomic_DNA"/>
</dbReference>
<keyword evidence="6" id="KW-0819">tRNA processing</keyword>
<dbReference type="OrthoDB" id="9786494at2"/>
<reference evidence="11 12" key="1">
    <citation type="submission" date="2016-10" db="EMBL/GenBank/DDBJ databases">
        <authorList>
            <person name="de Groot N.N."/>
        </authorList>
    </citation>
    <scope>NUCLEOTIDE SEQUENCE [LARGE SCALE GENOMIC DNA]</scope>
    <source>
        <strain evidence="11 12">DSM 15123</strain>
    </source>
</reference>
<keyword evidence="2" id="KW-0489">Methyltransferase</keyword>
<evidence type="ECO:0000256" key="3">
    <source>
        <dbReference type="ARBA" id="ARBA00022630"/>
    </source>
</evidence>
<dbReference type="InterPro" id="IPR036188">
    <property type="entry name" value="FAD/NAD-bd_sf"/>
</dbReference>
<evidence type="ECO:0000256" key="7">
    <source>
        <dbReference type="ARBA" id="ARBA00022827"/>
    </source>
</evidence>
<dbReference type="NCBIfam" id="TIGR03197">
    <property type="entry name" value="MnmC_Cterm"/>
    <property type="match status" value="1"/>
</dbReference>
<sequence length="602" mass="64750">MSHTLCLSARNPGLFLDWWEAHRERRDAAVHHFIWQVDQAPDWETLVQAITERFDTEGERLIRQLQPHWWGLIPGWHRLALEDERLILQLAIAPASDALSGATGGIRRIHLGSDFARTAELPDPGHLASALSGLSRHGSQLHCDCSQALPEVWSAAWAHAMRSKGWIALDEPHSYLYDPHWISKESQSGLSPSTAVVIGSGLSGAASAWSLARRGWQVTVLDAGPAPAAGASGLPVGLVVPHTSADDTRISQVSRAGVRCMLHRADALLEHGQQWSGGGVLEHCVDGESKLARAWTAADRPKALQPASEWAHPASPAEVVEAKLPEGTTAIRHPCAAWIKPPALVHALLRQPGIHFQGNSRVVSLKRSDAGRWQALDDSGAVLAEADIVVMAAAFQSSALLQRLASATGQSSASDSSFGIPFKPLRGQIAWGWQDEVIDQAALPPRPVNGKGSMAAHIPYAIGAREGYMWITGSTFNRGDTDPGPREKDMGEILAKLQILHPKAAAALTPAFAEGRAHAWAGVRTTLPDRLPVVGPLAVASLEGIYLCSGMGARGLALAMLCGEQLAAQVHDEPWPVERKLGQMLSAGRWLARSQQESRKQA</sequence>
<dbReference type="GO" id="GO:0008168">
    <property type="term" value="F:methyltransferase activity"/>
    <property type="evidence" value="ECO:0007669"/>
    <property type="project" value="UniProtKB-KW"/>
</dbReference>
<keyword evidence="5" id="KW-0949">S-adenosyl-L-methionine</keyword>
<evidence type="ECO:0000256" key="2">
    <source>
        <dbReference type="ARBA" id="ARBA00022603"/>
    </source>
</evidence>
<dbReference type="Pfam" id="PF01266">
    <property type="entry name" value="DAO"/>
    <property type="match status" value="1"/>
</dbReference>
<dbReference type="Proteomes" id="UP000199531">
    <property type="component" value="Unassembled WGS sequence"/>
</dbReference>
<keyword evidence="4" id="KW-0808">Transferase</keyword>
<evidence type="ECO:0000313" key="11">
    <source>
        <dbReference type="EMBL" id="SEN60304.1"/>
    </source>
</evidence>
<dbReference type="RefSeq" id="WP_091816409.1">
    <property type="nucleotide sequence ID" value="NZ_FOCW01000003.1"/>
</dbReference>
<proteinExistence type="predicted"/>
<keyword evidence="12" id="KW-1185">Reference proteome</keyword>
<accession>A0A1H8HWC5</accession>
<dbReference type="PANTHER" id="PTHR13847:SF283">
    <property type="entry name" value="TRNA 5-METHYLAMINOMETHYL-2-THIOURIDINE BIOSYNTHESIS BIFUNCTIONAL PROTEIN MNMC"/>
    <property type="match status" value="1"/>
</dbReference>
<keyword evidence="3" id="KW-0285">Flavoprotein</keyword>
<gene>
    <name evidence="11" type="ORF">SAMN02745977_01619</name>
</gene>
<protein>
    <submittedName>
        <fullName evidence="11">tRNA 5-methylaminomethyl-2-thiouridine biosynthesis bifunctional protein</fullName>
    </submittedName>
</protein>
<evidence type="ECO:0000256" key="5">
    <source>
        <dbReference type="ARBA" id="ARBA00022691"/>
    </source>
</evidence>
<organism evidence="11 12">
    <name type="scientific">Brachymonas denitrificans DSM 15123</name>
    <dbReference type="NCBI Taxonomy" id="1121117"/>
    <lineage>
        <taxon>Bacteria</taxon>
        <taxon>Pseudomonadati</taxon>
        <taxon>Pseudomonadota</taxon>
        <taxon>Betaproteobacteria</taxon>
        <taxon>Burkholderiales</taxon>
        <taxon>Comamonadaceae</taxon>
        <taxon>Brachymonas</taxon>
    </lineage>
</organism>
<dbReference type="GO" id="GO:0032259">
    <property type="term" value="P:methylation"/>
    <property type="evidence" value="ECO:0007669"/>
    <property type="project" value="UniProtKB-KW"/>
</dbReference>
<dbReference type="GO" id="GO:0008033">
    <property type="term" value="P:tRNA processing"/>
    <property type="evidence" value="ECO:0007669"/>
    <property type="project" value="UniProtKB-KW"/>
</dbReference>
<keyword evidence="7" id="KW-0274">FAD</keyword>
<dbReference type="Gene3D" id="3.40.50.150">
    <property type="entry name" value="Vaccinia Virus protein VP39"/>
    <property type="match status" value="1"/>
</dbReference>
<evidence type="ECO:0000256" key="4">
    <source>
        <dbReference type="ARBA" id="ARBA00022679"/>
    </source>
</evidence>
<keyword evidence="9" id="KW-0511">Multifunctional enzyme</keyword>